<feature type="region of interest" description="Disordered" evidence="1">
    <location>
        <begin position="367"/>
        <end position="389"/>
    </location>
</feature>
<keyword evidence="3" id="KW-1185">Reference proteome</keyword>
<sequence length="513" mass="57945">MDSWASLFSGGFRSLPLFLGSDAKSEPTSDTRPRRQPGTANLRFYLANAVPPSMQLRSDAPPVAPRGHKSHANNLTVKRRPWRSLKRMLDLENFNADVANWVSEHIPATPLDQPDIDPENGTRLTIPNEDLFTIPYTVLDYVGSVDGILEWCMTLPLRTVQRVLHLALGPEYARYRFREESGDVDHPIFGTCSWRRDDGTPSVMIMVQPPWILASADIKAVWRHSELASIVAVDSEGNETKPYYQSPERVWAKIYDTCMRARCRYFVLTNYEGWIIGHFAEGWTTAFSTLIQYDSTSPTLIEALSYWFAEAANPTRTVQVSDVLCNSPPEDMFPSTTCDFLDPVSRRMASTLAVVPELVEDIVKTNRYISPPPSDKHSDVPYSDSSWDDDSDVHSIMSVETIIGRCSPDPQLEDVPMHTPDLGQPDREQHEAATKVNAWQAASDTVVHERLMTYRHQSPADSVDSNDSEISMIQDHMNENKRRGSWVAARVGILSNPQAVWIEEDEDEDEDME</sequence>
<dbReference type="EMBL" id="RWJN01000035">
    <property type="protein sequence ID" value="TCD69714.1"/>
    <property type="molecule type" value="Genomic_DNA"/>
</dbReference>
<reference evidence="2 3" key="1">
    <citation type="submission" date="2018-11" db="EMBL/GenBank/DDBJ databases">
        <title>Genome assembly of Steccherinum ochraceum LE-BIN_3174, the white-rot fungus of the Steccherinaceae family (The Residual Polyporoid clade, Polyporales, Basidiomycota).</title>
        <authorList>
            <person name="Fedorova T.V."/>
            <person name="Glazunova O.A."/>
            <person name="Landesman E.O."/>
            <person name="Moiseenko K.V."/>
            <person name="Psurtseva N.V."/>
            <person name="Savinova O.S."/>
            <person name="Shakhova N.V."/>
            <person name="Tyazhelova T.V."/>
            <person name="Vasina D.V."/>
        </authorList>
    </citation>
    <scope>NUCLEOTIDE SEQUENCE [LARGE SCALE GENOMIC DNA]</scope>
    <source>
        <strain evidence="2 3">LE-BIN_3174</strain>
    </source>
</reference>
<feature type="compositionally biased region" description="Basic and acidic residues" evidence="1">
    <location>
        <begin position="23"/>
        <end position="33"/>
    </location>
</feature>
<evidence type="ECO:0000313" key="2">
    <source>
        <dbReference type="EMBL" id="TCD69714.1"/>
    </source>
</evidence>
<dbReference type="AlphaFoldDB" id="A0A4R0S135"/>
<protein>
    <submittedName>
        <fullName evidence="2">Uncharacterized protein</fullName>
    </submittedName>
</protein>
<evidence type="ECO:0000256" key="1">
    <source>
        <dbReference type="SAM" id="MobiDB-lite"/>
    </source>
</evidence>
<dbReference type="Proteomes" id="UP000292702">
    <property type="component" value="Unassembled WGS sequence"/>
</dbReference>
<proteinExistence type="predicted"/>
<dbReference type="OrthoDB" id="2579508at2759"/>
<accession>A0A4R0S135</accession>
<name>A0A4R0S135_9APHY</name>
<evidence type="ECO:0000313" key="3">
    <source>
        <dbReference type="Proteomes" id="UP000292702"/>
    </source>
</evidence>
<organism evidence="2 3">
    <name type="scientific">Steccherinum ochraceum</name>
    <dbReference type="NCBI Taxonomy" id="92696"/>
    <lineage>
        <taxon>Eukaryota</taxon>
        <taxon>Fungi</taxon>
        <taxon>Dikarya</taxon>
        <taxon>Basidiomycota</taxon>
        <taxon>Agaricomycotina</taxon>
        <taxon>Agaricomycetes</taxon>
        <taxon>Polyporales</taxon>
        <taxon>Steccherinaceae</taxon>
        <taxon>Steccherinum</taxon>
    </lineage>
</organism>
<comment type="caution">
    <text evidence="2">The sequence shown here is derived from an EMBL/GenBank/DDBJ whole genome shotgun (WGS) entry which is preliminary data.</text>
</comment>
<feature type="region of interest" description="Disordered" evidence="1">
    <location>
        <begin position="19"/>
        <end position="39"/>
    </location>
</feature>
<gene>
    <name evidence="2" type="ORF">EIP91_006481</name>
</gene>